<evidence type="ECO:0000313" key="2">
    <source>
        <dbReference type="EMBL" id="MFC3024675.1"/>
    </source>
</evidence>
<dbReference type="CDD" id="cd07313">
    <property type="entry name" value="terB_like_2"/>
    <property type="match status" value="1"/>
</dbReference>
<gene>
    <name evidence="2" type="ORF">ACFODT_12665</name>
</gene>
<evidence type="ECO:0000259" key="1">
    <source>
        <dbReference type="Pfam" id="PF05099"/>
    </source>
</evidence>
<comment type="caution">
    <text evidence="2">The sequence shown here is derived from an EMBL/GenBank/DDBJ whole genome shotgun (WGS) entry which is preliminary data.</text>
</comment>
<dbReference type="EMBL" id="JBHRSE010000084">
    <property type="protein sequence ID" value="MFC3024675.1"/>
    <property type="molecule type" value="Genomic_DNA"/>
</dbReference>
<dbReference type="Proteomes" id="UP001595384">
    <property type="component" value="Unassembled WGS sequence"/>
</dbReference>
<dbReference type="InterPro" id="IPR007791">
    <property type="entry name" value="DjlA_N"/>
</dbReference>
<dbReference type="Pfam" id="PF05099">
    <property type="entry name" value="TerB"/>
    <property type="match status" value="1"/>
</dbReference>
<dbReference type="InterPro" id="IPR029024">
    <property type="entry name" value="TerB-like"/>
</dbReference>
<accession>A0ABV7CDH9</accession>
<protein>
    <submittedName>
        <fullName evidence="2">TerB family tellurite resistance protein</fullName>
    </submittedName>
</protein>
<feature type="domain" description="Co-chaperone DjlA N-terminal" evidence="1">
    <location>
        <begin position="27"/>
        <end position="141"/>
    </location>
</feature>
<keyword evidence="3" id="KW-1185">Reference proteome</keyword>
<dbReference type="SUPFAM" id="SSF158682">
    <property type="entry name" value="TerB-like"/>
    <property type="match status" value="1"/>
</dbReference>
<dbReference type="Gene3D" id="1.10.3680.10">
    <property type="entry name" value="TerB-like"/>
    <property type="match status" value="1"/>
</dbReference>
<reference evidence="3" key="1">
    <citation type="journal article" date="2019" name="Int. J. Syst. Evol. Microbiol.">
        <title>The Global Catalogue of Microorganisms (GCM) 10K type strain sequencing project: providing services to taxonomists for standard genome sequencing and annotation.</title>
        <authorList>
            <consortium name="The Broad Institute Genomics Platform"/>
            <consortium name="The Broad Institute Genome Sequencing Center for Infectious Disease"/>
            <person name="Wu L."/>
            <person name="Ma J."/>
        </authorList>
    </citation>
    <scope>NUCLEOTIDE SEQUENCE [LARGE SCALE GENOMIC DNA]</scope>
    <source>
        <strain evidence="3">KCTC 62784</strain>
    </source>
</reference>
<proteinExistence type="predicted"/>
<evidence type="ECO:0000313" key="3">
    <source>
        <dbReference type="Proteomes" id="UP001595384"/>
    </source>
</evidence>
<name>A0ABV7CDH9_9VIBR</name>
<sequence length="148" mass="16718">MLNSLTSIFKQLTEGTDFNQQQHNPDLAMACLLAEVSGADHDISPEEEQAKRDLLAKLIEVDATQASDLIQQANEKIKQSASIYEFTSQLRELSQDARFDVIHALWKVAYADKEIDPLEEAVIRKAAELLYVDHSEFIRAKLMVVENT</sequence>
<organism evidence="2 3">
    <name type="scientific">Vibrio zhugei</name>
    <dbReference type="NCBI Taxonomy" id="2479546"/>
    <lineage>
        <taxon>Bacteria</taxon>
        <taxon>Pseudomonadati</taxon>
        <taxon>Pseudomonadota</taxon>
        <taxon>Gammaproteobacteria</taxon>
        <taxon>Vibrionales</taxon>
        <taxon>Vibrionaceae</taxon>
        <taxon>Vibrio</taxon>
    </lineage>
</organism>
<dbReference type="RefSeq" id="WP_123016164.1">
    <property type="nucleotide sequence ID" value="NZ_AP024911.1"/>
</dbReference>